<dbReference type="AlphaFoldDB" id="E1ZEX5"/>
<protein>
    <recommendedName>
        <fullName evidence="5">Complex 1 LYR protein domain-containing protein</fullName>
    </recommendedName>
</protein>
<dbReference type="GO" id="GO:0005759">
    <property type="term" value="C:mitochondrial matrix"/>
    <property type="evidence" value="ECO:0007669"/>
    <property type="project" value="UniProtKB-SubCell"/>
</dbReference>
<dbReference type="KEGG" id="cvr:CHLNCDRAFT_134067"/>
<keyword evidence="7" id="KW-1185">Reference proteome</keyword>
<dbReference type="RefSeq" id="XP_005847837.1">
    <property type="nucleotide sequence ID" value="XM_005847775.1"/>
</dbReference>
<dbReference type="InterPro" id="IPR008011">
    <property type="entry name" value="Complex1_LYR_dom"/>
</dbReference>
<comment type="subcellular location">
    <subcellularLocation>
        <location evidence="1">Mitochondrion matrix</location>
    </subcellularLocation>
</comment>
<feature type="domain" description="Complex 1 LYR protein" evidence="5">
    <location>
        <begin position="13"/>
        <end position="71"/>
    </location>
</feature>
<dbReference type="PANTHER" id="PTHR13675">
    <property type="entry name" value="LYR MOTIF-CONTAINING PROTEIN 2"/>
    <property type="match status" value="1"/>
</dbReference>
<dbReference type="InParanoid" id="E1ZEX5"/>
<evidence type="ECO:0000256" key="4">
    <source>
        <dbReference type="ARBA" id="ARBA00025715"/>
    </source>
</evidence>
<dbReference type="OrthoDB" id="273010at2759"/>
<reference evidence="6 7" key="1">
    <citation type="journal article" date="2010" name="Plant Cell">
        <title>The Chlorella variabilis NC64A genome reveals adaptation to photosymbiosis, coevolution with viruses, and cryptic sex.</title>
        <authorList>
            <person name="Blanc G."/>
            <person name="Duncan G."/>
            <person name="Agarkova I."/>
            <person name="Borodovsky M."/>
            <person name="Gurnon J."/>
            <person name="Kuo A."/>
            <person name="Lindquist E."/>
            <person name="Lucas S."/>
            <person name="Pangilinan J."/>
            <person name="Polle J."/>
            <person name="Salamov A."/>
            <person name="Terry A."/>
            <person name="Yamada T."/>
            <person name="Dunigan D.D."/>
            <person name="Grigoriev I.V."/>
            <person name="Claverie J.M."/>
            <person name="Van Etten J.L."/>
        </authorList>
    </citation>
    <scope>NUCLEOTIDE SEQUENCE [LARGE SCALE GENOMIC DNA]</scope>
    <source>
        <strain evidence="6 7">NC64A</strain>
    </source>
</reference>
<proteinExistence type="inferred from homology"/>
<keyword evidence="3" id="KW-0143">Chaperone</keyword>
<dbReference type="CDD" id="cd20268">
    <property type="entry name" value="Complex1_LYR_SDHAF1_LYRM8"/>
    <property type="match status" value="1"/>
</dbReference>
<dbReference type="EMBL" id="GL433844">
    <property type="protein sequence ID" value="EFN55735.1"/>
    <property type="molecule type" value="Genomic_DNA"/>
</dbReference>
<dbReference type="OMA" id="VEMYSSP"/>
<dbReference type="InterPro" id="IPR045295">
    <property type="entry name" value="Complex1_LYR_SDHAF1_LYRM8"/>
</dbReference>
<name>E1ZEX5_CHLVA</name>
<evidence type="ECO:0000256" key="2">
    <source>
        <dbReference type="ARBA" id="ARBA00023128"/>
    </source>
</evidence>
<organism evidence="7">
    <name type="scientific">Chlorella variabilis</name>
    <name type="common">Green alga</name>
    <dbReference type="NCBI Taxonomy" id="554065"/>
    <lineage>
        <taxon>Eukaryota</taxon>
        <taxon>Viridiplantae</taxon>
        <taxon>Chlorophyta</taxon>
        <taxon>core chlorophytes</taxon>
        <taxon>Trebouxiophyceae</taxon>
        <taxon>Chlorellales</taxon>
        <taxon>Chlorellaceae</taxon>
        <taxon>Chlorella clade</taxon>
        <taxon>Chlorella</taxon>
    </lineage>
</organism>
<dbReference type="Proteomes" id="UP000008141">
    <property type="component" value="Unassembled WGS sequence"/>
</dbReference>
<sequence length="88" mass="10042">MAGRAPRLSGLQKQVLSLYRSALRLSRAKEQQGGEAIAVLARAEIERYRSVSRKDYQLIEHLIRKGKRQLERLQSPEVTGVRLHHPGQ</sequence>
<comment type="similarity">
    <text evidence="4">Belongs to the complex I LYR family. SDHAF1 subfamily.</text>
</comment>
<dbReference type="GO" id="GO:0034553">
    <property type="term" value="P:mitochondrial respiratory chain complex II assembly"/>
    <property type="evidence" value="ECO:0007669"/>
    <property type="project" value="InterPro"/>
</dbReference>
<dbReference type="STRING" id="554065.E1ZEX5"/>
<keyword evidence="2" id="KW-0496">Mitochondrion</keyword>
<gene>
    <name evidence="6" type="ORF">CHLNCDRAFT_134067</name>
</gene>
<dbReference type="eggNOG" id="KOG4620">
    <property type="taxonomic scope" value="Eukaryota"/>
</dbReference>
<accession>E1ZEX5</accession>
<dbReference type="FunCoup" id="E1ZEX5">
    <property type="interactions" value="232"/>
</dbReference>
<evidence type="ECO:0000256" key="1">
    <source>
        <dbReference type="ARBA" id="ARBA00004305"/>
    </source>
</evidence>
<dbReference type="Pfam" id="PF05347">
    <property type="entry name" value="Complex1_LYR"/>
    <property type="match status" value="1"/>
</dbReference>
<evidence type="ECO:0000313" key="6">
    <source>
        <dbReference type="EMBL" id="EFN55735.1"/>
    </source>
</evidence>
<evidence type="ECO:0000313" key="7">
    <source>
        <dbReference type="Proteomes" id="UP000008141"/>
    </source>
</evidence>
<dbReference type="PANTHER" id="PTHR13675:SF1">
    <property type="entry name" value="SUCCINATE DEHYDROGENASE ASSEMBLY FACTOR 1, MITOCHONDRIAL"/>
    <property type="match status" value="1"/>
</dbReference>
<dbReference type="GeneID" id="17355191"/>
<evidence type="ECO:0000259" key="5">
    <source>
        <dbReference type="Pfam" id="PF05347"/>
    </source>
</evidence>
<evidence type="ECO:0000256" key="3">
    <source>
        <dbReference type="ARBA" id="ARBA00023186"/>
    </source>
</evidence>